<protein>
    <recommendedName>
        <fullName evidence="7">ATP synthase mitochondrial F1 complex assembly factor 1</fullName>
    </recommendedName>
</protein>
<dbReference type="EMBL" id="CATNWA010019024">
    <property type="protein sequence ID" value="CAI9610790.1"/>
    <property type="molecule type" value="Genomic_DNA"/>
</dbReference>
<evidence type="ECO:0000256" key="3">
    <source>
        <dbReference type="ARBA" id="ARBA00022946"/>
    </source>
</evidence>
<comment type="similarity">
    <text evidence="2">Belongs to the ATP11 family.</text>
</comment>
<keyword evidence="4" id="KW-0496">Mitochondrion</keyword>
<name>A0ABN9GN87_9NEOB</name>
<evidence type="ECO:0000256" key="2">
    <source>
        <dbReference type="ARBA" id="ARBA00009116"/>
    </source>
</evidence>
<evidence type="ECO:0000313" key="6">
    <source>
        <dbReference type="Proteomes" id="UP001162483"/>
    </source>
</evidence>
<keyword evidence="3" id="KW-0809">Transit peptide</keyword>
<evidence type="ECO:0008006" key="7">
    <source>
        <dbReference type="Google" id="ProtNLM"/>
    </source>
</evidence>
<keyword evidence="6" id="KW-1185">Reference proteome</keyword>
<dbReference type="Pfam" id="PF06644">
    <property type="entry name" value="ATP11"/>
    <property type="match status" value="1"/>
</dbReference>
<evidence type="ECO:0000313" key="5">
    <source>
        <dbReference type="EMBL" id="CAI9610790.1"/>
    </source>
</evidence>
<gene>
    <name evidence="5" type="ORF">SPARVUS_LOCUS14457359</name>
</gene>
<dbReference type="InterPro" id="IPR010591">
    <property type="entry name" value="ATP11"/>
</dbReference>
<evidence type="ECO:0000256" key="4">
    <source>
        <dbReference type="ARBA" id="ARBA00023128"/>
    </source>
</evidence>
<comment type="caution">
    <text evidence="5">The sequence shown here is derived from an EMBL/GenBank/DDBJ whole genome shotgun (WGS) entry which is preliminary data.</text>
</comment>
<organism evidence="5 6">
    <name type="scientific">Staurois parvus</name>
    <dbReference type="NCBI Taxonomy" id="386267"/>
    <lineage>
        <taxon>Eukaryota</taxon>
        <taxon>Metazoa</taxon>
        <taxon>Chordata</taxon>
        <taxon>Craniata</taxon>
        <taxon>Vertebrata</taxon>
        <taxon>Euteleostomi</taxon>
        <taxon>Amphibia</taxon>
        <taxon>Batrachia</taxon>
        <taxon>Anura</taxon>
        <taxon>Neobatrachia</taxon>
        <taxon>Ranoidea</taxon>
        <taxon>Ranidae</taxon>
        <taxon>Staurois</taxon>
    </lineage>
</organism>
<dbReference type="Proteomes" id="UP001162483">
    <property type="component" value="Unassembled WGS sequence"/>
</dbReference>
<accession>A0ABN9GN87</accession>
<sequence length="217" mass="24472">MEKKTEMTLWPPDSSKQAEFARRLERTAPLPPRLIDGVFPSQTLNSVLNLDLVREKSADEITQVGSRRGTALTFFSFFLQGETFDVIWTRAQSCPAFLYALPRAEGYEFYVGQWSGTELHFTSLINIQSLGDAAPSQLIVYHYTDLQKEKGMVLMNSELDSTFLSVPEAQCLANQVQLFYSGDWFHLVESFNHTPNAFKYMSVVSALEQSGLGRAAH</sequence>
<dbReference type="PANTHER" id="PTHR13126">
    <property type="entry name" value="CHAPERONE ATP11"/>
    <property type="match status" value="1"/>
</dbReference>
<comment type="subcellular location">
    <subcellularLocation>
        <location evidence="1">Mitochondrion</location>
    </subcellularLocation>
</comment>
<proteinExistence type="inferred from homology"/>
<reference evidence="5" key="1">
    <citation type="submission" date="2023-05" db="EMBL/GenBank/DDBJ databases">
        <authorList>
            <person name="Stuckert A."/>
        </authorList>
    </citation>
    <scope>NUCLEOTIDE SEQUENCE</scope>
</reference>
<dbReference type="PANTHER" id="PTHR13126:SF0">
    <property type="entry name" value="ATP SYNTHASE MITOCHONDRIAL F1 COMPLEX ASSEMBLY FACTOR 1"/>
    <property type="match status" value="1"/>
</dbReference>
<evidence type="ECO:0000256" key="1">
    <source>
        <dbReference type="ARBA" id="ARBA00004173"/>
    </source>
</evidence>